<evidence type="ECO:0000313" key="3">
    <source>
        <dbReference type="Proteomes" id="UP000324222"/>
    </source>
</evidence>
<keyword evidence="3" id="KW-1185">Reference proteome</keyword>
<gene>
    <name evidence="2" type="ORF">E2C01_004437</name>
</gene>
<reference evidence="2 3" key="1">
    <citation type="submission" date="2019-05" db="EMBL/GenBank/DDBJ databases">
        <title>Another draft genome of Portunus trituberculatus and its Hox gene families provides insights of decapod evolution.</title>
        <authorList>
            <person name="Jeong J.-H."/>
            <person name="Song I."/>
            <person name="Kim S."/>
            <person name="Choi T."/>
            <person name="Kim D."/>
            <person name="Ryu S."/>
            <person name="Kim W."/>
        </authorList>
    </citation>
    <scope>NUCLEOTIDE SEQUENCE [LARGE SCALE GENOMIC DNA]</scope>
    <source>
        <tissue evidence="2">Muscle</tissue>
    </source>
</reference>
<sequence length="102" mass="11256">MAALWSDTRTRGVRGSKEAKAKFLSASSQHPSTLHLPRHLVPRYSFSTPASSLWPPHSCPHSPYYLSSFTPPTCIQPSPSVASQYSPHSVLTTLSSRYRLTS</sequence>
<feature type="region of interest" description="Disordered" evidence="1">
    <location>
        <begin position="1"/>
        <end position="26"/>
    </location>
</feature>
<evidence type="ECO:0000313" key="2">
    <source>
        <dbReference type="EMBL" id="MPC11762.1"/>
    </source>
</evidence>
<comment type="caution">
    <text evidence="2">The sequence shown here is derived from an EMBL/GenBank/DDBJ whole genome shotgun (WGS) entry which is preliminary data.</text>
</comment>
<organism evidence="2 3">
    <name type="scientific">Portunus trituberculatus</name>
    <name type="common">Swimming crab</name>
    <name type="synonym">Neptunus trituberculatus</name>
    <dbReference type="NCBI Taxonomy" id="210409"/>
    <lineage>
        <taxon>Eukaryota</taxon>
        <taxon>Metazoa</taxon>
        <taxon>Ecdysozoa</taxon>
        <taxon>Arthropoda</taxon>
        <taxon>Crustacea</taxon>
        <taxon>Multicrustacea</taxon>
        <taxon>Malacostraca</taxon>
        <taxon>Eumalacostraca</taxon>
        <taxon>Eucarida</taxon>
        <taxon>Decapoda</taxon>
        <taxon>Pleocyemata</taxon>
        <taxon>Brachyura</taxon>
        <taxon>Eubrachyura</taxon>
        <taxon>Portunoidea</taxon>
        <taxon>Portunidae</taxon>
        <taxon>Portuninae</taxon>
        <taxon>Portunus</taxon>
    </lineage>
</organism>
<accession>A0A5B7CPZ3</accession>
<dbReference type="Proteomes" id="UP000324222">
    <property type="component" value="Unassembled WGS sequence"/>
</dbReference>
<proteinExistence type="predicted"/>
<evidence type="ECO:0000256" key="1">
    <source>
        <dbReference type="SAM" id="MobiDB-lite"/>
    </source>
</evidence>
<dbReference type="EMBL" id="VSRR010000180">
    <property type="protein sequence ID" value="MPC11762.1"/>
    <property type="molecule type" value="Genomic_DNA"/>
</dbReference>
<name>A0A5B7CPZ3_PORTR</name>
<protein>
    <submittedName>
        <fullName evidence="2">Uncharacterized protein</fullName>
    </submittedName>
</protein>
<dbReference type="AlphaFoldDB" id="A0A5B7CPZ3"/>